<dbReference type="EMBL" id="FNJI01000012">
    <property type="protein sequence ID" value="SDP19072.1"/>
    <property type="molecule type" value="Genomic_DNA"/>
</dbReference>
<keyword evidence="2" id="KW-1185">Reference proteome</keyword>
<accession>A0A1H0QP95</accession>
<proteinExistence type="predicted"/>
<name>A0A1H0QP95_9BACT</name>
<dbReference type="AlphaFoldDB" id="A0A1H0QP95"/>
<dbReference type="RefSeq" id="WP_092222473.1">
    <property type="nucleotide sequence ID" value="NZ_FNJI01000012.1"/>
</dbReference>
<dbReference type="STRING" id="91360.SAMN05660330_02056"/>
<reference evidence="1 2" key="1">
    <citation type="submission" date="2016-10" db="EMBL/GenBank/DDBJ databases">
        <authorList>
            <person name="de Groot N.N."/>
        </authorList>
    </citation>
    <scope>NUCLEOTIDE SEQUENCE [LARGE SCALE GENOMIC DNA]</scope>
    <source>
        <strain evidence="1 2">DSM 12130</strain>
    </source>
</reference>
<protein>
    <submittedName>
        <fullName evidence="1">Uncharacterized protein</fullName>
    </submittedName>
</protein>
<sequence>MEHKDLWDLESAMKVLSHPTVDSKLWAEAVEWLIVNGPPEIKKMLLKASAAATASSFPDLKPVDFTPDGEPVYDIKALARELNISEEEVQKILAEKKAMLDINEFFDNTDNGTTH</sequence>
<evidence type="ECO:0000313" key="2">
    <source>
        <dbReference type="Proteomes" id="UP000199073"/>
    </source>
</evidence>
<evidence type="ECO:0000313" key="1">
    <source>
        <dbReference type="EMBL" id="SDP19072.1"/>
    </source>
</evidence>
<dbReference type="OrthoDB" id="5432543at2"/>
<dbReference type="Proteomes" id="UP000199073">
    <property type="component" value="Unassembled WGS sequence"/>
</dbReference>
<organism evidence="1 2">
    <name type="scientific">Desulforhopalus singaporensis</name>
    <dbReference type="NCBI Taxonomy" id="91360"/>
    <lineage>
        <taxon>Bacteria</taxon>
        <taxon>Pseudomonadati</taxon>
        <taxon>Thermodesulfobacteriota</taxon>
        <taxon>Desulfobulbia</taxon>
        <taxon>Desulfobulbales</taxon>
        <taxon>Desulfocapsaceae</taxon>
        <taxon>Desulforhopalus</taxon>
    </lineage>
</organism>
<gene>
    <name evidence="1" type="ORF">SAMN05660330_02056</name>
</gene>